<dbReference type="AlphaFoldDB" id="A0A7Z0VLI4"/>
<name>A0A7Z0VLI4_9GAMM</name>
<evidence type="ECO:0000259" key="1">
    <source>
        <dbReference type="Pfam" id="PF26388"/>
    </source>
</evidence>
<protein>
    <recommendedName>
        <fullName evidence="1">DUF6079 domain-containing protein</fullName>
    </recommendedName>
</protein>
<evidence type="ECO:0000313" key="3">
    <source>
        <dbReference type="Proteomes" id="UP000094769"/>
    </source>
</evidence>
<keyword evidence="3" id="KW-1185">Reference proteome</keyword>
<evidence type="ECO:0000313" key="2">
    <source>
        <dbReference type="EMBL" id="ODJ87773.1"/>
    </source>
</evidence>
<dbReference type="InterPro" id="IPR058574">
    <property type="entry name" value="DUF6079_6th"/>
</dbReference>
<gene>
    <name evidence="2" type="ORF">CODIS_18810</name>
</gene>
<sequence length="212" mass="23356">MAQHSKARLGVAEDKTKSALRKDARITTLRALAGISLMPTGQLTGFDDKLDKLKSCASLVESELVASPVCPHCSFRPANEQGQLLPAANVLKTLDDELDRMLADWQQTLLENLEDPIIQANFELLKDAQRNLIQGFLKSKNLPDPVTPEFVASIQEALSGLEKIVVTSEDIKKALLTGGSPATPEDLRKRFESFLNDRCKGKDADKLRFVVE</sequence>
<dbReference type="Pfam" id="PF26388">
    <property type="entry name" value="DUF6079_6th"/>
    <property type="match status" value="1"/>
</dbReference>
<reference evidence="2 3" key="1">
    <citation type="submission" date="2016-06" db="EMBL/GenBank/DDBJ databases">
        <title>Genome sequence of endosymbiont of Candidatus Endolucinida thiodiazotropha.</title>
        <authorList>
            <person name="Poehlein A."/>
            <person name="Koenig S."/>
            <person name="Heiden S.E."/>
            <person name="Thuermer A."/>
            <person name="Voget S."/>
            <person name="Daniel R."/>
            <person name="Markert S."/>
            <person name="Gros O."/>
            <person name="Schweder T."/>
        </authorList>
    </citation>
    <scope>NUCLEOTIDE SEQUENCE [LARGE SCALE GENOMIC DNA]</scope>
    <source>
        <strain evidence="2 3">COS</strain>
    </source>
</reference>
<proteinExistence type="predicted"/>
<dbReference type="EMBL" id="MARB01000009">
    <property type="protein sequence ID" value="ODJ87773.1"/>
    <property type="molecule type" value="Genomic_DNA"/>
</dbReference>
<comment type="caution">
    <text evidence="2">The sequence shown here is derived from an EMBL/GenBank/DDBJ whole genome shotgun (WGS) entry which is preliminary data.</text>
</comment>
<dbReference type="Proteomes" id="UP000094769">
    <property type="component" value="Unassembled WGS sequence"/>
</dbReference>
<organism evidence="2 3">
    <name type="scientific">Candidatus Thiodiazotropha endolucinida</name>
    <dbReference type="NCBI Taxonomy" id="1655433"/>
    <lineage>
        <taxon>Bacteria</taxon>
        <taxon>Pseudomonadati</taxon>
        <taxon>Pseudomonadota</taxon>
        <taxon>Gammaproteobacteria</taxon>
        <taxon>Chromatiales</taxon>
        <taxon>Sedimenticolaceae</taxon>
        <taxon>Candidatus Thiodiazotropha</taxon>
    </lineage>
</organism>
<accession>A0A7Z0VLI4</accession>
<feature type="domain" description="DUF6079" evidence="1">
    <location>
        <begin position="13"/>
        <end position="103"/>
    </location>
</feature>